<feature type="compositionally biased region" description="Polar residues" evidence="1">
    <location>
        <begin position="166"/>
        <end position="176"/>
    </location>
</feature>
<feature type="region of interest" description="Disordered" evidence="1">
    <location>
        <begin position="211"/>
        <end position="327"/>
    </location>
</feature>
<evidence type="ECO:0000259" key="2">
    <source>
        <dbReference type="SMART" id="SM00343"/>
    </source>
</evidence>
<dbReference type="GO" id="GO:0003676">
    <property type="term" value="F:nucleic acid binding"/>
    <property type="evidence" value="ECO:0007669"/>
    <property type="project" value="InterPro"/>
</dbReference>
<feature type="compositionally biased region" description="Basic residues" evidence="1">
    <location>
        <begin position="457"/>
        <end position="480"/>
    </location>
</feature>
<dbReference type="InterPro" id="IPR001878">
    <property type="entry name" value="Znf_CCHC"/>
</dbReference>
<feature type="compositionally biased region" description="Acidic residues" evidence="1">
    <location>
        <begin position="342"/>
        <end position="355"/>
    </location>
</feature>
<feature type="compositionally biased region" description="Basic and acidic residues" evidence="1">
    <location>
        <begin position="360"/>
        <end position="372"/>
    </location>
</feature>
<dbReference type="SMART" id="SM00343">
    <property type="entry name" value="ZnF_C2HC"/>
    <property type="match status" value="2"/>
</dbReference>
<feature type="compositionally biased region" description="Low complexity" evidence="1">
    <location>
        <begin position="241"/>
        <end position="253"/>
    </location>
</feature>
<feature type="compositionally biased region" description="Polar residues" evidence="1">
    <location>
        <begin position="74"/>
        <end position="88"/>
    </location>
</feature>
<dbReference type="AlphaFoldDB" id="B4JBF9"/>
<feature type="compositionally biased region" description="Low complexity" evidence="1">
    <location>
        <begin position="25"/>
        <end position="37"/>
    </location>
</feature>
<feature type="domain" description="CCHC-type" evidence="2">
    <location>
        <begin position="391"/>
        <end position="407"/>
    </location>
</feature>
<dbReference type="GO" id="GO:0005730">
    <property type="term" value="C:nucleolus"/>
    <property type="evidence" value="ECO:0007669"/>
    <property type="project" value="EnsemblMetazoa"/>
</dbReference>
<name>B4JBF9_DROGR</name>
<dbReference type="InterPro" id="IPR036875">
    <property type="entry name" value="Znf_CCHC_sf"/>
</dbReference>
<dbReference type="FunCoup" id="B4JBF9">
    <property type="interactions" value="86"/>
</dbReference>
<feature type="compositionally biased region" description="Acidic residues" evidence="1">
    <location>
        <begin position="486"/>
        <end position="514"/>
    </location>
</feature>
<dbReference type="OrthoDB" id="8026949at2759"/>
<feature type="compositionally biased region" description="Low complexity" evidence="1">
    <location>
        <begin position="280"/>
        <end position="290"/>
    </location>
</feature>
<dbReference type="GO" id="GO:0007612">
    <property type="term" value="P:learning"/>
    <property type="evidence" value="ECO:0007669"/>
    <property type="project" value="EnsemblMetazoa"/>
</dbReference>
<reference evidence="3 4" key="1">
    <citation type="journal article" date="2007" name="Nature">
        <title>Evolution of genes and genomes on the Drosophila phylogeny.</title>
        <authorList>
            <consortium name="Drosophila 12 Genomes Consortium"/>
            <person name="Clark A.G."/>
            <person name="Eisen M.B."/>
            <person name="Smith D.R."/>
            <person name="Bergman C.M."/>
            <person name="Oliver B."/>
            <person name="Markow T.A."/>
            <person name="Kaufman T.C."/>
            <person name="Kellis M."/>
            <person name="Gelbart W."/>
            <person name="Iyer V.N."/>
            <person name="Pollard D.A."/>
            <person name="Sackton T.B."/>
            <person name="Larracuente A.M."/>
            <person name="Singh N.D."/>
            <person name="Abad J.P."/>
            <person name="Abt D.N."/>
            <person name="Adryan B."/>
            <person name="Aguade M."/>
            <person name="Akashi H."/>
            <person name="Anderson W.W."/>
            <person name="Aquadro C.F."/>
            <person name="Ardell D.H."/>
            <person name="Arguello R."/>
            <person name="Artieri C.G."/>
            <person name="Barbash D.A."/>
            <person name="Barker D."/>
            <person name="Barsanti P."/>
            <person name="Batterham P."/>
            <person name="Batzoglou S."/>
            <person name="Begun D."/>
            <person name="Bhutkar A."/>
            <person name="Blanco E."/>
            <person name="Bosak S.A."/>
            <person name="Bradley R.K."/>
            <person name="Brand A.D."/>
            <person name="Brent M.R."/>
            <person name="Brooks A.N."/>
            <person name="Brown R.H."/>
            <person name="Butlin R.K."/>
            <person name="Caggese C."/>
            <person name="Calvi B.R."/>
            <person name="Bernardo de Carvalho A."/>
            <person name="Caspi A."/>
            <person name="Castrezana S."/>
            <person name="Celniker S.E."/>
            <person name="Chang J.L."/>
            <person name="Chapple C."/>
            <person name="Chatterji S."/>
            <person name="Chinwalla A."/>
            <person name="Civetta A."/>
            <person name="Clifton S.W."/>
            <person name="Comeron J.M."/>
            <person name="Costello J.C."/>
            <person name="Coyne J.A."/>
            <person name="Daub J."/>
            <person name="David R.G."/>
            <person name="Delcher A.L."/>
            <person name="Delehaunty K."/>
            <person name="Do C.B."/>
            <person name="Ebling H."/>
            <person name="Edwards K."/>
            <person name="Eickbush T."/>
            <person name="Evans J.D."/>
            <person name="Filipski A."/>
            <person name="Findeiss S."/>
            <person name="Freyhult E."/>
            <person name="Fulton L."/>
            <person name="Fulton R."/>
            <person name="Garcia A.C."/>
            <person name="Gardiner A."/>
            <person name="Garfield D.A."/>
            <person name="Garvin B.E."/>
            <person name="Gibson G."/>
            <person name="Gilbert D."/>
            <person name="Gnerre S."/>
            <person name="Godfrey J."/>
            <person name="Good R."/>
            <person name="Gotea V."/>
            <person name="Gravely B."/>
            <person name="Greenberg A.J."/>
            <person name="Griffiths-Jones S."/>
            <person name="Gross S."/>
            <person name="Guigo R."/>
            <person name="Gustafson E.A."/>
            <person name="Haerty W."/>
            <person name="Hahn M.W."/>
            <person name="Halligan D.L."/>
            <person name="Halpern A.L."/>
            <person name="Halter G.M."/>
            <person name="Han M.V."/>
            <person name="Heger A."/>
            <person name="Hillier L."/>
            <person name="Hinrichs A.S."/>
            <person name="Holmes I."/>
            <person name="Hoskins R.A."/>
            <person name="Hubisz M.J."/>
            <person name="Hultmark D."/>
            <person name="Huntley M.A."/>
            <person name="Jaffe D.B."/>
            <person name="Jagadeeshan S."/>
            <person name="Jeck W.R."/>
            <person name="Johnson J."/>
            <person name="Jones C.D."/>
            <person name="Jordan W.C."/>
            <person name="Karpen G.H."/>
            <person name="Kataoka E."/>
            <person name="Keightley P.D."/>
            <person name="Kheradpour P."/>
            <person name="Kirkness E.F."/>
            <person name="Koerich L.B."/>
            <person name="Kristiansen K."/>
            <person name="Kudrna D."/>
            <person name="Kulathinal R.J."/>
            <person name="Kumar S."/>
            <person name="Kwok R."/>
            <person name="Lander E."/>
            <person name="Langley C.H."/>
            <person name="Lapoint R."/>
            <person name="Lazzaro B.P."/>
            <person name="Lee S.J."/>
            <person name="Levesque L."/>
            <person name="Li R."/>
            <person name="Lin C.F."/>
            <person name="Lin M.F."/>
            <person name="Lindblad-Toh K."/>
            <person name="Llopart A."/>
            <person name="Long M."/>
            <person name="Low L."/>
            <person name="Lozovsky E."/>
            <person name="Lu J."/>
            <person name="Luo M."/>
            <person name="Machado C.A."/>
            <person name="Makalowski W."/>
            <person name="Marzo M."/>
            <person name="Matsuda M."/>
            <person name="Matzkin L."/>
            <person name="McAllister B."/>
            <person name="McBride C.S."/>
            <person name="McKernan B."/>
            <person name="McKernan K."/>
            <person name="Mendez-Lago M."/>
            <person name="Minx P."/>
            <person name="Mollenhauer M.U."/>
            <person name="Montooth K."/>
            <person name="Mount S.M."/>
            <person name="Mu X."/>
            <person name="Myers E."/>
            <person name="Negre B."/>
            <person name="Newfeld S."/>
            <person name="Nielsen R."/>
            <person name="Noor M.A."/>
            <person name="O'Grady P."/>
            <person name="Pachter L."/>
            <person name="Papaceit M."/>
            <person name="Parisi M.J."/>
            <person name="Parisi M."/>
            <person name="Parts L."/>
            <person name="Pedersen J.S."/>
            <person name="Pesole G."/>
            <person name="Phillippy A.M."/>
            <person name="Ponting C.P."/>
            <person name="Pop M."/>
            <person name="Porcelli D."/>
            <person name="Powell J.R."/>
            <person name="Prohaska S."/>
            <person name="Pruitt K."/>
            <person name="Puig M."/>
            <person name="Quesneville H."/>
            <person name="Ram K.R."/>
            <person name="Rand D."/>
            <person name="Rasmussen M.D."/>
            <person name="Reed L.K."/>
            <person name="Reenan R."/>
            <person name="Reily A."/>
            <person name="Remington K.A."/>
            <person name="Rieger T.T."/>
            <person name="Ritchie M.G."/>
            <person name="Robin C."/>
            <person name="Rogers Y.H."/>
            <person name="Rohde C."/>
            <person name="Rozas J."/>
            <person name="Rubenfield M.J."/>
            <person name="Ruiz A."/>
            <person name="Russo S."/>
            <person name="Salzberg S.L."/>
            <person name="Sanchez-Gracia A."/>
            <person name="Saranga D.J."/>
            <person name="Sato H."/>
            <person name="Schaeffer S.W."/>
            <person name="Schatz M.C."/>
            <person name="Schlenke T."/>
            <person name="Schwartz R."/>
            <person name="Segarra C."/>
            <person name="Singh R.S."/>
            <person name="Sirot L."/>
            <person name="Sirota M."/>
            <person name="Sisneros N.B."/>
            <person name="Smith C.D."/>
            <person name="Smith T.F."/>
            <person name="Spieth J."/>
            <person name="Stage D.E."/>
            <person name="Stark A."/>
            <person name="Stephan W."/>
            <person name="Strausberg R.L."/>
            <person name="Strempel S."/>
            <person name="Sturgill D."/>
            <person name="Sutton G."/>
            <person name="Sutton G.G."/>
            <person name="Tao W."/>
            <person name="Teichmann S."/>
            <person name="Tobari Y.N."/>
            <person name="Tomimura Y."/>
            <person name="Tsolas J.M."/>
            <person name="Valente V.L."/>
            <person name="Venter E."/>
            <person name="Venter J.C."/>
            <person name="Vicario S."/>
            <person name="Vieira F.G."/>
            <person name="Vilella A.J."/>
            <person name="Villasante A."/>
            <person name="Walenz B."/>
            <person name="Wang J."/>
            <person name="Wasserman M."/>
            <person name="Watts T."/>
            <person name="Wilson D."/>
            <person name="Wilson R.K."/>
            <person name="Wing R.A."/>
            <person name="Wolfner M.F."/>
            <person name="Wong A."/>
            <person name="Wong G.K."/>
            <person name="Wu C.I."/>
            <person name="Wu G."/>
            <person name="Yamamoto D."/>
            <person name="Yang H.P."/>
            <person name="Yang S.P."/>
            <person name="Yorke J.A."/>
            <person name="Yoshida K."/>
            <person name="Zdobnov E."/>
            <person name="Zhang P."/>
            <person name="Zhang Y."/>
            <person name="Zimin A.V."/>
            <person name="Baldwin J."/>
            <person name="Abdouelleil A."/>
            <person name="Abdulkadir J."/>
            <person name="Abebe A."/>
            <person name="Abera B."/>
            <person name="Abreu J."/>
            <person name="Acer S.C."/>
            <person name="Aftuck L."/>
            <person name="Alexander A."/>
            <person name="An P."/>
            <person name="Anderson E."/>
            <person name="Anderson S."/>
            <person name="Arachi H."/>
            <person name="Azer M."/>
            <person name="Bachantsang P."/>
            <person name="Barry A."/>
            <person name="Bayul T."/>
            <person name="Berlin A."/>
            <person name="Bessette D."/>
            <person name="Bloom T."/>
            <person name="Blye J."/>
            <person name="Boguslavskiy L."/>
            <person name="Bonnet C."/>
            <person name="Boukhgalter B."/>
            <person name="Bourzgui I."/>
            <person name="Brown A."/>
            <person name="Cahill P."/>
            <person name="Channer S."/>
            <person name="Cheshatsang Y."/>
            <person name="Chuda L."/>
            <person name="Citroen M."/>
            <person name="Collymore A."/>
            <person name="Cooke P."/>
            <person name="Costello M."/>
            <person name="D'Aco K."/>
            <person name="Daza R."/>
            <person name="De Haan G."/>
            <person name="DeGray S."/>
            <person name="DeMaso C."/>
            <person name="Dhargay N."/>
            <person name="Dooley K."/>
            <person name="Dooley E."/>
            <person name="Doricent M."/>
            <person name="Dorje P."/>
            <person name="Dorjee K."/>
            <person name="Dupes A."/>
            <person name="Elong R."/>
            <person name="Falk J."/>
            <person name="Farina A."/>
            <person name="Faro S."/>
            <person name="Ferguson D."/>
            <person name="Fisher S."/>
            <person name="Foley C.D."/>
            <person name="Franke A."/>
            <person name="Friedrich D."/>
            <person name="Gadbois L."/>
            <person name="Gearin G."/>
            <person name="Gearin C.R."/>
            <person name="Giannoukos G."/>
            <person name="Goode T."/>
            <person name="Graham J."/>
            <person name="Grandbois E."/>
            <person name="Grewal S."/>
            <person name="Gyaltsen K."/>
            <person name="Hafez N."/>
            <person name="Hagos B."/>
            <person name="Hall J."/>
            <person name="Henson C."/>
            <person name="Hollinger A."/>
            <person name="Honan T."/>
            <person name="Huard M.D."/>
            <person name="Hughes L."/>
            <person name="Hurhula B."/>
            <person name="Husby M.E."/>
            <person name="Kamat A."/>
            <person name="Kanga B."/>
            <person name="Kashin S."/>
            <person name="Khazanovich D."/>
            <person name="Kisner P."/>
            <person name="Lance K."/>
            <person name="Lara M."/>
            <person name="Lee W."/>
            <person name="Lennon N."/>
            <person name="Letendre F."/>
            <person name="LeVine R."/>
            <person name="Lipovsky A."/>
            <person name="Liu X."/>
            <person name="Liu J."/>
            <person name="Liu S."/>
            <person name="Lokyitsang T."/>
            <person name="Lokyitsang Y."/>
            <person name="Lubonja R."/>
            <person name="Lui A."/>
            <person name="MacDonald P."/>
            <person name="Magnisalis V."/>
            <person name="Maru K."/>
            <person name="Matthews C."/>
            <person name="McCusker W."/>
            <person name="McDonough S."/>
            <person name="Mehta T."/>
            <person name="Meldrim J."/>
            <person name="Meneus L."/>
            <person name="Mihai O."/>
            <person name="Mihalev A."/>
            <person name="Mihova T."/>
            <person name="Mittelman R."/>
            <person name="Mlenga V."/>
            <person name="Montmayeur A."/>
            <person name="Mulrain L."/>
            <person name="Navidi A."/>
            <person name="Naylor J."/>
            <person name="Negash T."/>
            <person name="Nguyen T."/>
            <person name="Nguyen N."/>
            <person name="Nicol R."/>
            <person name="Norbu C."/>
            <person name="Norbu N."/>
            <person name="Novod N."/>
            <person name="O'Neill B."/>
            <person name="Osman S."/>
            <person name="Markiewicz E."/>
            <person name="Oyono O.L."/>
            <person name="Patti C."/>
            <person name="Phunkhang P."/>
            <person name="Pierre F."/>
            <person name="Priest M."/>
            <person name="Raghuraman S."/>
            <person name="Rege F."/>
            <person name="Reyes R."/>
            <person name="Rise C."/>
            <person name="Rogov P."/>
            <person name="Ross K."/>
            <person name="Ryan E."/>
            <person name="Settipalli S."/>
            <person name="Shea T."/>
            <person name="Sherpa N."/>
            <person name="Shi L."/>
            <person name="Shih D."/>
            <person name="Sparrow T."/>
            <person name="Spaulding J."/>
            <person name="Stalker J."/>
            <person name="Stange-Thomann N."/>
            <person name="Stavropoulos S."/>
            <person name="Stone C."/>
            <person name="Strader C."/>
            <person name="Tesfaye S."/>
            <person name="Thomson T."/>
            <person name="Thoulutsang Y."/>
            <person name="Thoulutsang D."/>
            <person name="Topham K."/>
            <person name="Topping I."/>
            <person name="Tsamla T."/>
            <person name="Vassiliev H."/>
            <person name="Vo A."/>
            <person name="Wangchuk T."/>
            <person name="Wangdi T."/>
            <person name="Weiand M."/>
            <person name="Wilkinson J."/>
            <person name="Wilson A."/>
            <person name="Yadav S."/>
            <person name="Young G."/>
            <person name="Yu Q."/>
            <person name="Zembek L."/>
            <person name="Zhong D."/>
            <person name="Zimmer A."/>
            <person name="Zwirko Z."/>
            <person name="Jaffe D.B."/>
            <person name="Alvarez P."/>
            <person name="Brockman W."/>
            <person name="Butler J."/>
            <person name="Chin C."/>
            <person name="Gnerre S."/>
            <person name="Grabherr M."/>
            <person name="Kleber M."/>
            <person name="Mauceli E."/>
            <person name="MacCallum I."/>
        </authorList>
    </citation>
    <scope>NUCLEOTIDE SEQUENCE [LARGE SCALE GENOMIC DNA]</scope>
    <source>
        <strain evidence="4">Tucson 15287-2541.00</strain>
    </source>
</reference>
<dbReference type="Proteomes" id="UP000001070">
    <property type="component" value="Unassembled WGS sequence"/>
</dbReference>
<evidence type="ECO:0000313" key="3">
    <source>
        <dbReference type="EMBL" id="EDW03982.1"/>
    </source>
</evidence>
<dbReference type="GO" id="GO:0042274">
    <property type="term" value="P:ribosomal small subunit biogenesis"/>
    <property type="evidence" value="ECO:0007669"/>
    <property type="project" value="EnsemblMetazoa"/>
</dbReference>
<keyword evidence="4" id="KW-1185">Reference proteome</keyword>
<feature type="region of interest" description="Disordered" evidence="1">
    <location>
        <begin position="1"/>
        <end position="187"/>
    </location>
</feature>
<dbReference type="EMBL" id="CH916368">
    <property type="protein sequence ID" value="EDW03982.1"/>
    <property type="molecule type" value="Genomic_DNA"/>
</dbReference>
<feature type="region of interest" description="Disordered" evidence="1">
    <location>
        <begin position="341"/>
        <end position="372"/>
    </location>
</feature>
<feature type="compositionally biased region" description="Gly residues" evidence="1">
    <location>
        <begin position="52"/>
        <end position="64"/>
    </location>
</feature>
<dbReference type="GO" id="GO:0008270">
    <property type="term" value="F:zinc ion binding"/>
    <property type="evidence" value="ECO:0007669"/>
    <property type="project" value="InterPro"/>
</dbReference>
<feature type="compositionally biased region" description="Gly residues" evidence="1">
    <location>
        <begin position="132"/>
        <end position="142"/>
    </location>
</feature>
<organism evidence="4">
    <name type="scientific">Drosophila grimshawi</name>
    <name type="common">Hawaiian fruit fly</name>
    <name type="synonym">Idiomyia grimshawi</name>
    <dbReference type="NCBI Taxonomy" id="7222"/>
    <lineage>
        <taxon>Eukaryota</taxon>
        <taxon>Metazoa</taxon>
        <taxon>Ecdysozoa</taxon>
        <taxon>Arthropoda</taxon>
        <taxon>Hexapoda</taxon>
        <taxon>Insecta</taxon>
        <taxon>Pterygota</taxon>
        <taxon>Neoptera</taxon>
        <taxon>Endopterygota</taxon>
        <taxon>Diptera</taxon>
        <taxon>Brachycera</taxon>
        <taxon>Muscomorpha</taxon>
        <taxon>Ephydroidea</taxon>
        <taxon>Drosophilidae</taxon>
        <taxon>Drosophila</taxon>
        <taxon>Hawaiian Drosophila</taxon>
    </lineage>
</organism>
<dbReference type="GO" id="GO:0007632">
    <property type="term" value="P:visual behavior"/>
    <property type="evidence" value="ECO:0007669"/>
    <property type="project" value="EnsemblMetazoa"/>
</dbReference>
<dbReference type="GO" id="GO:0016319">
    <property type="term" value="P:mushroom body development"/>
    <property type="evidence" value="ECO:0007669"/>
    <property type="project" value="EnsemblMetazoa"/>
</dbReference>
<dbReference type="eggNOG" id="ENOG502SB0T">
    <property type="taxonomic scope" value="Eukaryota"/>
</dbReference>
<accession>B4JBF9</accession>
<evidence type="ECO:0000313" key="4">
    <source>
        <dbReference type="Proteomes" id="UP000001070"/>
    </source>
</evidence>
<feature type="domain" description="CCHC-type" evidence="2">
    <location>
        <begin position="374"/>
        <end position="390"/>
    </location>
</feature>
<sequence>MQGGRERRPSGNWQNNSGANDYHFGNNNSNQANGNWAGKRHNPSDNFNRNAGRGGCGGGVGGGDESFEKFRDPNQLQSYPNRQQLSQRRFQDNNHRDNRKHEQRGNKGRRNDKFGRNGKGSSNDKGGRRGVGRGGRNNGAGAAGPWYNDGAMPNDLFYFDNGQLGKEQSATGSVEQTIAPPVAGEPPTEAAPAIVMPVVEATAVVEKPAAAATQPPTFINAANIKKEKKDPSPKTKPAKPAESSADSSSSSSDESVEAGEVVRKREAAIVHKAKVKSEIAAKPPAPSSSSSEEESDDDTPSPVKVQTVAKESTPKSAKTLKKHASEEDVVCLGKERRKFTIPDEDERDVDDEEDPSSGVEEQKSVKSKEKANHPCGICDKKGHTSFECQMICRNCSASYHSLKNCPNPPNLSIALQAFMEFTMQQLTVFNVDKRFAFPAGVVSTTPAISQPTPPAVKSKKDKQRTLIKKSKKTPKKKLKIEKHDSDDDDEEDDDDDDDEADADAISESDSESESSSDPKPALSKTKRKRSSTKQAPNMPPAAAFPFPLLAAGSHYNPMMYPYAAPFNFPK</sequence>
<feature type="region of interest" description="Disordered" evidence="1">
    <location>
        <begin position="444"/>
        <end position="545"/>
    </location>
</feature>
<protein>
    <submittedName>
        <fullName evidence="3">GH10222</fullName>
    </submittedName>
</protein>
<feature type="compositionally biased region" description="Basic and acidic residues" evidence="1">
    <location>
        <begin position="89"/>
        <end position="115"/>
    </location>
</feature>
<dbReference type="HOGENOM" id="CLU_490280_0_0_1"/>
<dbReference type="InParanoid" id="B4JBF9"/>
<dbReference type="OMA" id="FECQMIC"/>
<dbReference type="SUPFAM" id="SSF57756">
    <property type="entry name" value="Retrovirus zinc finger-like domains"/>
    <property type="match status" value="1"/>
</dbReference>
<dbReference type="GO" id="GO:0005737">
    <property type="term" value="C:cytoplasm"/>
    <property type="evidence" value="ECO:0007669"/>
    <property type="project" value="EnsemblMetazoa"/>
</dbReference>
<dbReference type="KEGG" id="dgr:6561441"/>
<feature type="compositionally biased region" description="Basic and acidic residues" evidence="1">
    <location>
        <begin position="224"/>
        <end position="233"/>
    </location>
</feature>
<gene>
    <name evidence="3" type="primary">Dgri\GH10222</name>
    <name evidence="3" type="ORF">Dgri_GH10222</name>
</gene>
<evidence type="ECO:0000256" key="1">
    <source>
        <dbReference type="SAM" id="MobiDB-lite"/>
    </source>
</evidence>
<proteinExistence type="predicted"/>
<dbReference type="GO" id="GO:0007628">
    <property type="term" value="P:adult walking behavior"/>
    <property type="evidence" value="ECO:0007669"/>
    <property type="project" value="EnsemblMetazoa"/>
</dbReference>
<feature type="compositionally biased region" description="Basic and acidic residues" evidence="1">
    <location>
        <begin position="260"/>
        <end position="279"/>
    </location>
</feature>